<protein>
    <submittedName>
        <fullName evidence="3">Uncharacterized protein</fullName>
    </submittedName>
</protein>
<name>A0A7S3GJ03_9EUKA</name>
<gene>
    <name evidence="3" type="ORF">PBIL07802_LOCUS30139</name>
</gene>
<proteinExistence type="predicted"/>
<evidence type="ECO:0000256" key="2">
    <source>
        <dbReference type="SAM" id="Phobius"/>
    </source>
</evidence>
<feature type="compositionally biased region" description="Basic and acidic residues" evidence="1">
    <location>
        <begin position="35"/>
        <end position="48"/>
    </location>
</feature>
<keyword evidence="2" id="KW-1133">Transmembrane helix</keyword>
<reference evidence="3" key="1">
    <citation type="submission" date="2021-01" db="EMBL/GenBank/DDBJ databases">
        <authorList>
            <person name="Corre E."/>
            <person name="Pelletier E."/>
            <person name="Niang G."/>
            <person name="Scheremetjew M."/>
            <person name="Finn R."/>
            <person name="Kale V."/>
            <person name="Holt S."/>
            <person name="Cochrane G."/>
            <person name="Meng A."/>
            <person name="Brown T."/>
            <person name="Cohen L."/>
        </authorList>
    </citation>
    <scope>NUCLEOTIDE SEQUENCE</scope>
    <source>
        <strain evidence="3">NIES-2562</strain>
    </source>
</reference>
<organism evidence="3">
    <name type="scientific">Palpitomonas bilix</name>
    <dbReference type="NCBI Taxonomy" id="652834"/>
    <lineage>
        <taxon>Eukaryota</taxon>
        <taxon>Eukaryota incertae sedis</taxon>
    </lineage>
</organism>
<keyword evidence="2" id="KW-0812">Transmembrane</keyword>
<dbReference type="AlphaFoldDB" id="A0A7S3GJ03"/>
<sequence length="200" mass="21684">MNAQQEAESSDSENAGKKYNRKENGKNGRSSLTKVEPKLDERMGEKKKSAAFASNLKSPVDVSRSMGGIESQAKTEGDGGSTHHRSNSVPDISAIADFFPSSNGHHHHPKKFQVAPDGAAAKYEASEKDTSQNDGKQPQGGELMKRVSPLDVDTAPQRAADEKGKKESFGLAAYKYLIPLLLWAVVQLFSPSSSSRTYFL</sequence>
<evidence type="ECO:0000256" key="1">
    <source>
        <dbReference type="SAM" id="MobiDB-lite"/>
    </source>
</evidence>
<evidence type="ECO:0000313" key="3">
    <source>
        <dbReference type="EMBL" id="CAE0267793.1"/>
    </source>
</evidence>
<dbReference type="EMBL" id="HBIB01045912">
    <property type="protein sequence ID" value="CAE0267793.1"/>
    <property type="molecule type" value="Transcribed_RNA"/>
</dbReference>
<feature type="region of interest" description="Disordered" evidence="1">
    <location>
        <begin position="1"/>
        <end position="164"/>
    </location>
</feature>
<keyword evidence="2" id="KW-0472">Membrane</keyword>
<accession>A0A7S3GJ03</accession>
<feature type="transmembrane region" description="Helical" evidence="2">
    <location>
        <begin position="173"/>
        <end position="190"/>
    </location>
</feature>